<accession>A0A5J4V3N6</accession>
<dbReference type="AlphaFoldDB" id="A0A5J4V3N6"/>
<organism evidence="1 2">
    <name type="scientific">Streblomastix strix</name>
    <dbReference type="NCBI Taxonomy" id="222440"/>
    <lineage>
        <taxon>Eukaryota</taxon>
        <taxon>Metamonada</taxon>
        <taxon>Preaxostyla</taxon>
        <taxon>Oxymonadida</taxon>
        <taxon>Streblomastigidae</taxon>
        <taxon>Streblomastix</taxon>
    </lineage>
</organism>
<proteinExistence type="predicted"/>
<comment type="caution">
    <text evidence="1">The sequence shown here is derived from an EMBL/GenBank/DDBJ whole genome shotgun (WGS) entry which is preliminary data.</text>
</comment>
<sequence length="112" mass="12788">MTKRGETDEQQSAQNLIDALSQMESAIQFDQLAQYRENIYDKVYGNPANLEAISQKQNSSLQQQDLITSPLMIDHFLAMHNRICADQLCEKRVMPFSLSCKCKQILCMVATQ</sequence>
<dbReference type="Proteomes" id="UP000324800">
    <property type="component" value="Unassembled WGS sequence"/>
</dbReference>
<dbReference type="EMBL" id="SNRW01009884">
    <property type="protein sequence ID" value="KAA6377358.1"/>
    <property type="molecule type" value="Genomic_DNA"/>
</dbReference>
<name>A0A5J4V3N6_9EUKA</name>
<gene>
    <name evidence="1" type="ORF">EZS28_027116</name>
</gene>
<evidence type="ECO:0000313" key="1">
    <source>
        <dbReference type="EMBL" id="KAA6377358.1"/>
    </source>
</evidence>
<evidence type="ECO:0000313" key="2">
    <source>
        <dbReference type="Proteomes" id="UP000324800"/>
    </source>
</evidence>
<reference evidence="1 2" key="1">
    <citation type="submission" date="2019-03" db="EMBL/GenBank/DDBJ databases">
        <title>Single cell metagenomics reveals metabolic interactions within the superorganism composed of flagellate Streblomastix strix and complex community of Bacteroidetes bacteria on its surface.</title>
        <authorList>
            <person name="Treitli S.C."/>
            <person name="Kolisko M."/>
            <person name="Husnik F."/>
            <person name="Keeling P."/>
            <person name="Hampl V."/>
        </authorList>
    </citation>
    <scope>NUCLEOTIDE SEQUENCE [LARGE SCALE GENOMIC DNA]</scope>
    <source>
        <strain evidence="1">ST1C</strain>
    </source>
</reference>
<protein>
    <submittedName>
        <fullName evidence="1">Uncharacterized protein</fullName>
    </submittedName>
</protein>